<dbReference type="GO" id="GO:0071949">
    <property type="term" value="F:FAD binding"/>
    <property type="evidence" value="ECO:0007669"/>
    <property type="project" value="InterPro"/>
</dbReference>
<organism evidence="9 10">
    <name type="scientific">Thalassomonas viridans</name>
    <dbReference type="NCBI Taxonomy" id="137584"/>
    <lineage>
        <taxon>Bacteria</taxon>
        <taxon>Pseudomonadati</taxon>
        <taxon>Pseudomonadota</taxon>
        <taxon>Gammaproteobacteria</taxon>
        <taxon>Alteromonadales</taxon>
        <taxon>Colwelliaceae</taxon>
        <taxon>Thalassomonas</taxon>
    </lineage>
</organism>
<sequence>MQKFDVLIVGGGMVGLTLALAIRKQSELTVAVADTQTPDELTAQPEIRVSAINAASQQIFTRLDVWQDIIGQRAQAYQHMHIWDKAGYGKLDFNLDDVTGSAKPEQLGWIIENKVIRNALWQKAQMDEGISFFTDEAVASIGVGESEVFASFGSSMPITANLLVGADGANSWVRKQVNMPITFRDYDHHALVATVSCEQGYQDTAWQVFLPTGPLAFLPLYEKNLCSIVWSTSPEEAQRLRALDKAAFAKEITAATDGKLGRVSLESELGCYPLMMRLAQDFVKDKVVLIGDAAHTIHPLAGQGVNLGLLDAAALAQTLTGQVTAEQGATVSPDISDNLSNEIILKQFARWRKAEAAEMIAAMEAIKQLFTPQQEVTKLIRGIGMSLLDNFSPAKKHLIRQALGYKGQLPELAKYTG</sequence>
<dbReference type="AlphaFoldDB" id="A0AAE9Z5V5"/>
<dbReference type="Proteomes" id="UP000032352">
    <property type="component" value="Chromosome"/>
</dbReference>
<comment type="similarity">
    <text evidence="3">Belongs to the UbiH/COQ6 family.</text>
</comment>
<dbReference type="PROSITE" id="PS01304">
    <property type="entry name" value="UBIH"/>
    <property type="match status" value="1"/>
</dbReference>
<evidence type="ECO:0000313" key="9">
    <source>
        <dbReference type="EMBL" id="WDE06634.1"/>
    </source>
</evidence>
<reference evidence="9 10" key="2">
    <citation type="journal article" date="2022" name="Mar. Drugs">
        <title>Bioassay-Guided Fractionation Leads to the Detection of Cholic Acid Generated by the Rare Thalassomonas sp.</title>
        <authorList>
            <person name="Pheiffer F."/>
            <person name="Schneider Y.K."/>
            <person name="Hansen E.H."/>
            <person name="Andersen J.H."/>
            <person name="Isaksson J."/>
            <person name="Busche T."/>
            <person name="R C."/>
            <person name="Kalinowski J."/>
            <person name="Zyl L.V."/>
            <person name="Trindade M."/>
        </authorList>
    </citation>
    <scope>NUCLEOTIDE SEQUENCE [LARGE SCALE GENOMIC DNA]</scope>
    <source>
        <strain evidence="9 10">XOM25</strain>
    </source>
</reference>
<keyword evidence="10" id="KW-1185">Reference proteome</keyword>
<evidence type="ECO:0000256" key="4">
    <source>
        <dbReference type="ARBA" id="ARBA00022630"/>
    </source>
</evidence>
<dbReference type="InterPro" id="IPR010971">
    <property type="entry name" value="UbiH/COQ6"/>
</dbReference>
<dbReference type="KEGG" id="tvd:SG34_006930"/>
<comment type="cofactor">
    <cofactor evidence="1">
        <name>FAD</name>
        <dbReference type="ChEBI" id="CHEBI:57692"/>
    </cofactor>
</comment>
<evidence type="ECO:0000256" key="2">
    <source>
        <dbReference type="ARBA" id="ARBA00004749"/>
    </source>
</evidence>
<accession>A0AAE9Z5V5</accession>
<keyword evidence="6" id="KW-0560">Oxidoreductase</keyword>
<keyword evidence="4" id="KW-0285">Flavoprotein</keyword>
<comment type="pathway">
    <text evidence="2">Cofactor biosynthesis; ubiquinone biosynthesis.</text>
</comment>
<keyword evidence="7 9" id="KW-0503">Monooxygenase</keyword>
<keyword evidence="5" id="KW-0274">FAD</keyword>
<dbReference type="PANTHER" id="PTHR43876">
    <property type="entry name" value="UBIQUINONE BIOSYNTHESIS MONOOXYGENASE COQ6, MITOCHONDRIAL"/>
    <property type="match status" value="1"/>
</dbReference>
<dbReference type="PANTHER" id="PTHR43876:SF7">
    <property type="entry name" value="UBIQUINONE BIOSYNTHESIS MONOOXYGENASE COQ6, MITOCHONDRIAL"/>
    <property type="match status" value="1"/>
</dbReference>
<dbReference type="SUPFAM" id="SSF51905">
    <property type="entry name" value="FAD/NAD(P)-binding domain"/>
    <property type="match status" value="1"/>
</dbReference>
<evidence type="ECO:0000256" key="1">
    <source>
        <dbReference type="ARBA" id="ARBA00001974"/>
    </source>
</evidence>
<evidence type="ECO:0000313" key="10">
    <source>
        <dbReference type="Proteomes" id="UP000032352"/>
    </source>
</evidence>
<dbReference type="GO" id="GO:0019168">
    <property type="term" value="F:2-polyprenylphenol 6-hydroxylase activity"/>
    <property type="evidence" value="ECO:0007669"/>
    <property type="project" value="TreeGrafter"/>
</dbReference>
<dbReference type="NCBIfam" id="TIGR01988">
    <property type="entry name" value="Ubi-OHases"/>
    <property type="match status" value="1"/>
</dbReference>
<dbReference type="InterPro" id="IPR018168">
    <property type="entry name" value="Ubi_Hdrlase_CS"/>
</dbReference>
<reference evidence="9 10" key="1">
    <citation type="journal article" date="2015" name="Genome Announc.">
        <title>Draft Genome Sequences of Marine Isolates of Thalassomonas viridans and Thalassomonas actiniarum.</title>
        <authorList>
            <person name="Olonade I."/>
            <person name="van Zyl L.J."/>
            <person name="Trindade M."/>
        </authorList>
    </citation>
    <scope>NUCLEOTIDE SEQUENCE [LARGE SCALE GENOMIC DNA]</scope>
    <source>
        <strain evidence="9 10">XOM25</strain>
    </source>
</reference>
<evidence type="ECO:0000256" key="5">
    <source>
        <dbReference type="ARBA" id="ARBA00022827"/>
    </source>
</evidence>
<evidence type="ECO:0000256" key="6">
    <source>
        <dbReference type="ARBA" id="ARBA00023002"/>
    </source>
</evidence>
<dbReference type="EMBL" id="CP059733">
    <property type="protein sequence ID" value="WDE06634.1"/>
    <property type="molecule type" value="Genomic_DNA"/>
</dbReference>
<dbReference type="InterPro" id="IPR036188">
    <property type="entry name" value="FAD/NAD-bd_sf"/>
</dbReference>
<dbReference type="RefSeq" id="WP_044837269.1">
    <property type="nucleotide sequence ID" value="NZ_CP059733.1"/>
</dbReference>
<feature type="domain" description="FAD-binding" evidence="8">
    <location>
        <begin position="4"/>
        <end position="321"/>
    </location>
</feature>
<evidence type="ECO:0000259" key="8">
    <source>
        <dbReference type="Pfam" id="PF01494"/>
    </source>
</evidence>
<evidence type="ECO:0000256" key="3">
    <source>
        <dbReference type="ARBA" id="ARBA00005349"/>
    </source>
</evidence>
<dbReference type="Pfam" id="PF01494">
    <property type="entry name" value="FAD_binding_3"/>
    <property type="match status" value="1"/>
</dbReference>
<dbReference type="InterPro" id="IPR051205">
    <property type="entry name" value="UbiH/COQ6_monooxygenase"/>
</dbReference>
<dbReference type="PRINTS" id="PR00420">
    <property type="entry name" value="RNGMNOXGNASE"/>
</dbReference>
<dbReference type="Gene3D" id="3.50.50.60">
    <property type="entry name" value="FAD/NAD(P)-binding domain"/>
    <property type="match status" value="2"/>
</dbReference>
<evidence type="ECO:0000256" key="7">
    <source>
        <dbReference type="ARBA" id="ARBA00023033"/>
    </source>
</evidence>
<protein>
    <submittedName>
        <fullName evidence="9">FAD-dependent monooxygenase</fullName>
    </submittedName>
</protein>
<gene>
    <name evidence="9" type="ORF">SG34_006930</name>
</gene>
<dbReference type="GO" id="GO:0006744">
    <property type="term" value="P:ubiquinone biosynthetic process"/>
    <property type="evidence" value="ECO:0007669"/>
    <property type="project" value="InterPro"/>
</dbReference>
<proteinExistence type="inferred from homology"/>
<dbReference type="InterPro" id="IPR002938">
    <property type="entry name" value="FAD-bd"/>
</dbReference>
<name>A0AAE9Z5V5_9GAMM</name>